<dbReference type="HOGENOM" id="CLU_181401_1_0_9"/>
<dbReference type="OrthoDB" id="9795264at2"/>
<protein>
    <recommendedName>
        <fullName evidence="3">DUF2922 domain-containing protein</fullName>
    </recommendedName>
</protein>
<dbReference type="STRING" id="1561.NPD11_2128"/>
<gene>
    <name evidence="1" type="ORF">U729_864</name>
</gene>
<keyword evidence="2" id="KW-1185">Reference proteome</keyword>
<dbReference type="RefSeq" id="WP_052139430.1">
    <property type="nucleotide sequence ID" value="NZ_CP006905.1"/>
</dbReference>
<dbReference type="InterPro" id="IPR021321">
    <property type="entry name" value="DUF2922"/>
</dbReference>
<proteinExistence type="predicted"/>
<accession>A0A0A7FUR6</accession>
<name>A0A0A7FUR6_9CLOT</name>
<dbReference type="Pfam" id="PF11148">
    <property type="entry name" value="DUF2922"/>
    <property type="match status" value="1"/>
</dbReference>
<dbReference type="AlphaFoldDB" id="A0A0A7FUR6"/>
<sequence>MIEKSLVMSFANELDKKFTVTVKDIKENVEESTINSIMEYIIENDVFMTSGGSLVSKVSANIISKEVTNFEVK</sequence>
<evidence type="ECO:0000313" key="1">
    <source>
        <dbReference type="EMBL" id="AIY83288.1"/>
    </source>
</evidence>
<evidence type="ECO:0008006" key="3">
    <source>
        <dbReference type="Google" id="ProtNLM"/>
    </source>
</evidence>
<dbReference type="KEGG" id="cbv:U729_864"/>
<organism evidence="1 2">
    <name type="scientific">Clostridium baratii str. Sullivan</name>
    <dbReference type="NCBI Taxonomy" id="1415775"/>
    <lineage>
        <taxon>Bacteria</taxon>
        <taxon>Bacillati</taxon>
        <taxon>Bacillota</taxon>
        <taxon>Clostridia</taxon>
        <taxon>Eubacteriales</taxon>
        <taxon>Clostridiaceae</taxon>
        <taxon>Clostridium</taxon>
    </lineage>
</organism>
<dbReference type="EMBL" id="CP006905">
    <property type="protein sequence ID" value="AIY83288.1"/>
    <property type="molecule type" value="Genomic_DNA"/>
</dbReference>
<dbReference type="Proteomes" id="UP000030635">
    <property type="component" value="Chromosome"/>
</dbReference>
<dbReference type="GeneID" id="60854344"/>
<evidence type="ECO:0000313" key="2">
    <source>
        <dbReference type="Proteomes" id="UP000030635"/>
    </source>
</evidence>
<reference evidence="1 2" key="1">
    <citation type="journal article" date="2015" name="Infect. Genet. Evol.">
        <title>Genomic sequences of six botulinum neurotoxin-producing strains representing three clostridial species illustrate the mobility and diversity of botulinum neurotoxin genes.</title>
        <authorList>
            <person name="Smith T.J."/>
            <person name="Hill K.K."/>
            <person name="Xie G."/>
            <person name="Foley B.T."/>
            <person name="Williamson C.H."/>
            <person name="Foster J.T."/>
            <person name="Johnson S.L."/>
            <person name="Chertkov O."/>
            <person name="Teshima H."/>
            <person name="Gibbons H.S."/>
            <person name="Johnsky L.A."/>
            <person name="Karavis M.A."/>
            <person name="Smith L.A."/>
        </authorList>
    </citation>
    <scope>NUCLEOTIDE SEQUENCE [LARGE SCALE GENOMIC DNA]</scope>
    <source>
        <strain evidence="1">Sullivan</strain>
    </source>
</reference>